<evidence type="ECO:0000256" key="1">
    <source>
        <dbReference type="ARBA" id="ARBA00006484"/>
    </source>
</evidence>
<dbReference type="PROSITE" id="PS00061">
    <property type="entry name" value="ADH_SHORT"/>
    <property type="match status" value="1"/>
</dbReference>
<dbReference type="Pfam" id="PF00106">
    <property type="entry name" value="adh_short"/>
    <property type="match status" value="2"/>
</dbReference>
<dbReference type="GO" id="GO:0005737">
    <property type="term" value="C:cytoplasm"/>
    <property type="evidence" value="ECO:0007669"/>
    <property type="project" value="TreeGrafter"/>
</dbReference>
<accession>A0A310SGK5</accession>
<keyword evidence="5" id="KW-1185">Reference proteome</keyword>
<dbReference type="EMBL" id="KQ771134">
    <property type="protein sequence ID" value="OAD52542.1"/>
    <property type="molecule type" value="Genomic_DNA"/>
</dbReference>
<evidence type="ECO:0000256" key="3">
    <source>
        <dbReference type="RuleBase" id="RU000363"/>
    </source>
</evidence>
<dbReference type="Gene3D" id="3.40.50.720">
    <property type="entry name" value="NAD(P)-binding Rossmann-like Domain"/>
    <property type="match status" value="2"/>
</dbReference>
<dbReference type="GO" id="GO:0047034">
    <property type="term" value="F:15-hydroxyicosatetraenoate dehydrogenase activity"/>
    <property type="evidence" value="ECO:0007669"/>
    <property type="project" value="UniProtKB-EC"/>
</dbReference>
<evidence type="ECO:0000313" key="4">
    <source>
        <dbReference type="EMBL" id="OAD52542.1"/>
    </source>
</evidence>
<evidence type="ECO:0000256" key="2">
    <source>
        <dbReference type="ARBA" id="ARBA00023002"/>
    </source>
</evidence>
<dbReference type="PRINTS" id="PR00080">
    <property type="entry name" value="SDRFAMILY"/>
</dbReference>
<protein>
    <submittedName>
        <fullName evidence="4">15-hydroxyprostaglandin dehydrogenase [NAD(+)]</fullName>
    </submittedName>
</protein>
<dbReference type="AlphaFoldDB" id="A0A310SGK5"/>
<dbReference type="FunFam" id="3.40.50.720:FF:000084">
    <property type="entry name" value="Short-chain dehydrogenase reductase"/>
    <property type="match status" value="1"/>
</dbReference>
<reference evidence="4 5" key="1">
    <citation type="submission" date="2015-07" db="EMBL/GenBank/DDBJ databases">
        <title>The genome of Eufriesea mexicana.</title>
        <authorList>
            <person name="Pan H."/>
            <person name="Kapheim K."/>
        </authorList>
    </citation>
    <scope>NUCLEOTIDE SEQUENCE [LARGE SCALE GENOMIC DNA]</scope>
    <source>
        <strain evidence="4">0111107269</strain>
        <tissue evidence="4">Whole body</tissue>
    </source>
</reference>
<dbReference type="InterPro" id="IPR036291">
    <property type="entry name" value="NAD(P)-bd_dom_sf"/>
</dbReference>
<evidence type="ECO:0000313" key="5">
    <source>
        <dbReference type="Proteomes" id="UP000250275"/>
    </source>
</evidence>
<dbReference type="InterPro" id="IPR002347">
    <property type="entry name" value="SDR_fam"/>
</dbReference>
<dbReference type="PANTHER" id="PTHR44229">
    <property type="entry name" value="15-HYDROXYPROSTAGLANDIN DEHYDROGENASE [NAD(+)]"/>
    <property type="match status" value="1"/>
</dbReference>
<dbReference type="SUPFAM" id="SSF51735">
    <property type="entry name" value="NAD(P)-binding Rossmann-fold domains"/>
    <property type="match status" value="2"/>
</dbReference>
<comment type="similarity">
    <text evidence="1 3">Belongs to the short-chain dehydrogenases/reductases (SDR) family.</text>
</comment>
<gene>
    <name evidence="4" type="ORF">WN48_00909</name>
</gene>
<dbReference type="Proteomes" id="UP000250275">
    <property type="component" value="Unassembled WGS sequence"/>
</dbReference>
<proteinExistence type="inferred from homology"/>
<sequence length="493" mass="54101">MDVSNRIFGYTNSEYLEKSMVHFQLKFLWNFSANLPQPILEPSCKNAIVIGGSEGFGFAAADHLLCKGARAVAIADDDPVQGQIAVKKLCDSYGKNSAYYVPYDLRSDCIVEIGLKEALCKLSVIHIIFNDLDKERLPEKDPVVKKDKSTTARMIRASLSLLGRNHGGPGGIIVSCASIFGFMGWPENPFPVYCNKEPVIEVTQDLALQERYNRVESKKEEEETLESLRMTVKNSIAVITGGASGIGLSCAEQFLLEDAKFIAILDLPSTNAEDVVAKLKNQFGQDRVGFFPCDVTKDDQVNSSFDKIVESLGSFDILINSAGILSRKDKWDVMVNVNVTGLTRTTIKAIDLIGKHNGGKGGTIVNIASIAGFVPVPVLPCYAATKHAVVGFTKSLSYHYEKTGVRMMMVCPGSTITPMSINLDQDMGLSFVSEDEVIDFKNQQIKQPPEYVSKAMVQLIEKGENGAVCMVYDCEPPYLLKVPTFYDLVKSPL</sequence>
<name>A0A310SGK5_9HYME</name>
<dbReference type="PRINTS" id="PR00081">
    <property type="entry name" value="GDHRDH"/>
</dbReference>
<dbReference type="InterPro" id="IPR020904">
    <property type="entry name" value="Sc_DH/Rdtase_CS"/>
</dbReference>
<dbReference type="OrthoDB" id="417891at2759"/>
<dbReference type="GO" id="GO:0016404">
    <property type="term" value="F:15-hydroxyprostaglandin dehydrogenase (NAD+) activity"/>
    <property type="evidence" value="ECO:0007669"/>
    <property type="project" value="UniProtKB-EC"/>
</dbReference>
<dbReference type="PANTHER" id="PTHR44229:SF8">
    <property type="entry name" value="ALCOHOL DEHYDROGENASE-RELATED"/>
    <property type="match status" value="1"/>
</dbReference>
<keyword evidence="2" id="KW-0560">Oxidoreductase</keyword>
<organism evidence="4 5">
    <name type="scientific">Eufriesea mexicana</name>
    <dbReference type="NCBI Taxonomy" id="516756"/>
    <lineage>
        <taxon>Eukaryota</taxon>
        <taxon>Metazoa</taxon>
        <taxon>Ecdysozoa</taxon>
        <taxon>Arthropoda</taxon>
        <taxon>Hexapoda</taxon>
        <taxon>Insecta</taxon>
        <taxon>Pterygota</taxon>
        <taxon>Neoptera</taxon>
        <taxon>Endopterygota</taxon>
        <taxon>Hymenoptera</taxon>
        <taxon>Apocrita</taxon>
        <taxon>Aculeata</taxon>
        <taxon>Apoidea</taxon>
        <taxon>Anthophila</taxon>
        <taxon>Apidae</taxon>
        <taxon>Eufriesea</taxon>
    </lineage>
</organism>